<dbReference type="InterPro" id="IPR018060">
    <property type="entry name" value="HTH_AraC"/>
</dbReference>
<accession>A0A2U0SJ28</accession>
<protein>
    <submittedName>
        <fullName evidence="2">AraC family transcriptional regulator</fullName>
    </submittedName>
</protein>
<dbReference type="GO" id="GO:0043565">
    <property type="term" value="F:sequence-specific DNA binding"/>
    <property type="evidence" value="ECO:0007669"/>
    <property type="project" value="InterPro"/>
</dbReference>
<keyword evidence="3" id="KW-1185">Reference proteome</keyword>
<name>A0A2U0SJ28_9SPHN</name>
<dbReference type="OrthoDB" id="323290at2"/>
<sequence length="311" mass="34798">MRGAAEEGRTSVAERAPSLLMRPSDIRFRPSSGRLLPHIDSFYLYENSAPVMAGIERVDLGQWRFLLGGEGVVTFPDGHEERTMPVMVNGPGTAHWTYRIDGPFRCFGISLRGIGWRTLIGLQADKVADRLVDGETIFGAEIRELHGQFCRMETLDEMVAAIEPLLLRRLDVARRVPRAHVAFLRIVREWAASGDPTIDSLYMAMETETGMGQRQVQRLCKEYFAGPPNHLRRKFRAIGAAMRIHQGASLDEVMVPFADQSHMINEIKHFTGHTPGALRDGIDPVLAVTLATEKFHFLPDVIPETVDLSGR</sequence>
<comment type="caution">
    <text evidence="2">The sequence shown here is derived from an EMBL/GenBank/DDBJ whole genome shotgun (WGS) entry which is preliminary data.</text>
</comment>
<feature type="domain" description="HTH araC/xylS-type" evidence="1">
    <location>
        <begin position="207"/>
        <end position="280"/>
    </location>
</feature>
<evidence type="ECO:0000259" key="1">
    <source>
        <dbReference type="Pfam" id="PF12833"/>
    </source>
</evidence>
<evidence type="ECO:0000313" key="3">
    <source>
        <dbReference type="Proteomes" id="UP000245890"/>
    </source>
</evidence>
<organism evidence="2 3">
    <name type="scientific">Sphingomonas pokkalii</name>
    <dbReference type="NCBI Taxonomy" id="2175090"/>
    <lineage>
        <taxon>Bacteria</taxon>
        <taxon>Pseudomonadati</taxon>
        <taxon>Pseudomonadota</taxon>
        <taxon>Alphaproteobacteria</taxon>
        <taxon>Sphingomonadales</taxon>
        <taxon>Sphingomonadaceae</taxon>
        <taxon>Sphingomonas</taxon>
    </lineage>
</organism>
<dbReference type="Pfam" id="PF12833">
    <property type="entry name" value="HTH_18"/>
    <property type="match status" value="1"/>
</dbReference>
<dbReference type="AlphaFoldDB" id="A0A2U0SJ28"/>
<dbReference type="Proteomes" id="UP000245890">
    <property type="component" value="Unassembled WGS sequence"/>
</dbReference>
<evidence type="ECO:0000313" key="2">
    <source>
        <dbReference type="EMBL" id="PVX31340.1"/>
    </source>
</evidence>
<dbReference type="Gene3D" id="1.10.10.60">
    <property type="entry name" value="Homeodomain-like"/>
    <property type="match status" value="1"/>
</dbReference>
<proteinExistence type="predicted"/>
<gene>
    <name evidence="2" type="ORF">DD559_04780</name>
</gene>
<dbReference type="GO" id="GO:0003700">
    <property type="term" value="F:DNA-binding transcription factor activity"/>
    <property type="evidence" value="ECO:0007669"/>
    <property type="project" value="InterPro"/>
</dbReference>
<dbReference type="EMBL" id="QENQ01000001">
    <property type="protein sequence ID" value="PVX31340.1"/>
    <property type="molecule type" value="Genomic_DNA"/>
</dbReference>
<reference evidence="2 3" key="1">
    <citation type="submission" date="2018-05" db="EMBL/GenBank/DDBJ databases">
        <title>Description of Sphingomonas pokkalii sp nov, isolated from the rhizosphere of saline tolerant pokkali rice and its draft genome analysis.</title>
        <authorList>
            <person name="Menon R."/>
            <person name="Kumari S."/>
            <person name="Rameshkumar N."/>
        </authorList>
    </citation>
    <scope>NUCLEOTIDE SEQUENCE [LARGE SCALE GENOMIC DNA]</scope>
    <source>
        <strain evidence="2 3">L3B27</strain>
    </source>
</reference>